<evidence type="ECO:0000256" key="2">
    <source>
        <dbReference type="ARBA" id="ARBA00008873"/>
    </source>
</evidence>
<accession>B4MPT4</accession>
<dbReference type="GO" id="GO:0005886">
    <property type="term" value="C:plasma membrane"/>
    <property type="evidence" value="ECO:0007669"/>
    <property type="project" value="TreeGrafter"/>
</dbReference>
<dbReference type="GO" id="GO:0005385">
    <property type="term" value="F:zinc ion transmembrane transporter activity"/>
    <property type="evidence" value="ECO:0007669"/>
    <property type="project" value="TreeGrafter"/>
</dbReference>
<feature type="compositionally biased region" description="Basic and acidic residues" evidence="9">
    <location>
        <begin position="42"/>
        <end position="54"/>
    </location>
</feature>
<evidence type="ECO:0000313" key="14">
    <source>
        <dbReference type="Proteomes" id="UP000007798"/>
    </source>
</evidence>
<evidence type="ECO:0000313" key="13">
    <source>
        <dbReference type="EMBL" id="EDW74123.1"/>
    </source>
</evidence>
<dbReference type="PANTHER" id="PTHR11562">
    <property type="entry name" value="CATION EFFLUX PROTEIN/ ZINC TRANSPORTER"/>
    <property type="match status" value="1"/>
</dbReference>
<dbReference type="SUPFAM" id="SSF161111">
    <property type="entry name" value="Cation efflux protein transmembrane domain-like"/>
    <property type="match status" value="1"/>
</dbReference>
<evidence type="ECO:0000256" key="3">
    <source>
        <dbReference type="ARBA" id="ARBA00022448"/>
    </source>
</evidence>
<dbReference type="InterPro" id="IPR050681">
    <property type="entry name" value="CDF/SLC30A"/>
</dbReference>
<sequence length="572" mass="63000">MSKYQKLDSALAPTSHDDDYDESFSLYFDDNQHHQQHQQQQHHHEQQLQDEQHDNNSNSSYTRLNIVGGNRTTHMPNGNPKYHINNNNNNNKNNNGSGNIRNSIDSNIDSNCHESQIVCTNNPYRDLDEHSTWEVPLLDNSEDMDIDHLHSEHELGHTRRTGEEDAGRGSGMGNGGCRSSQPGFGANLKSKSSQEAKLKILLAISLCCIFMIIEFLGGYMAGSLAIMTDAAHLASDCISFVIGLVAIWLGGRPPDGRMSFGYKRFEVLGAMASILGVWLLTAMLVVVAIERLFSQDFDLDANVMMSISGIGIAINIVMMFVLHGSWFIGGHGHGHSHSHGGHGHSHSHGGHGHSHAHANAHTYTLSTGNAVADDDDASGTLATATTTMPNGHYVAITNDSKPFQQIGQQQQPQSKKLESKSEQNLNLRAAMIHVIGDLVQSIGVFLAAVLIKFCPSAKFADPLCTLLFSVIVIMTTVQLFRESISILLDAVPRNVCLRTLERELKCIEGVRSVHHLNVWQHTSEFNVLMAHLIIDDTCSDSSTILKQATKLANSEQFNIKHATIQIERLTPF</sequence>
<dbReference type="InterPro" id="IPR027470">
    <property type="entry name" value="Cation_efflux_CTD"/>
</dbReference>
<name>B4MPT4_DROWI</name>
<dbReference type="GO" id="GO:0010043">
    <property type="term" value="P:response to zinc ion"/>
    <property type="evidence" value="ECO:0007669"/>
    <property type="project" value="TreeGrafter"/>
</dbReference>
<evidence type="ECO:0000256" key="10">
    <source>
        <dbReference type="SAM" id="Phobius"/>
    </source>
</evidence>
<proteinExistence type="inferred from homology"/>
<feature type="transmembrane region" description="Helical" evidence="10">
    <location>
        <begin position="301"/>
        <end position="322"/>
    </location>
</feature>
<dbReference type="EMBL" id="CH963849">
    <property type="protein sequence ID" value="EDW74123.1"/>
    <property type="molecule type" value="Genomic_DNA"/>
</dbReference>
<evidence type="ECO:0000256" key="7">
    <source>
        <dbReference type="ARBA" id="ARBA00023065"/>
    </source>
</evidence>
<dbReference type="NCBIfam" id="TIGR01297">
    <property type="entry name" value="CDF"/>
    <property type="match status" value="1"/>
</dbReference>
<feature type="transmembrane region" description="Helical" evidence="10">
    <location>
        <begin position="430"/>
        <end position="453"/>
    </location>
</feature>
<dbReference type="STRING" id="7260.B4MPT4"/>
<keyword evidence="7" id="KW-0406">Ion transport</keyword>
<dbReference type="KEGG" id="dwi:6640412"/>
<feature type="region of interest" description="Disordered" evidence="9">
    <location>
        <begin position="152"/>
        <end position="176"/>
    </location>
</feature>
<keyword evidence="8 10" id="KW-0472">Membrane</keyword>
<organism evidence="14">
    <name type="scientific">Drosophila willistoni</name>
    <name type="common">Fruit fly</name>
    <dbReference type="NCBI Taxonomy" id="7260"/>
    <lineage>
        <taxon>Eukaryota</taxon>
        <taxon>Metazoa</taxon>
        <taxon>Ecdysozoa</taxon>
        <taxon>Arthropoda</taxon>
        <taxon>Hexapoda</taxon>
        <taxon>Insecta</taxon>
        <taxon>Pterygota</taxon>
        <taxon>Neoptera</taxon>
        <taxon>Endopterygota</taxon>
        <taxon>Diptera</taxon>
        <taxon>Brachycera</taxon>
        <taxon>Muscomorpha</taxon>
        <taxon>Ephydroidea</taxon>
        <taxon>Drosophilidae</taxon>
        <taxon>Drosophila</taxon>
        <taxon>Sophophora</taxon>
    </lineage>
</organism>
<dbReference type="Pfam" id="PF01545">
    <property type="entry name" value="Cation_efflux"/>
    <property type="match status" value="1"/>
</dbReference>
<gene>
    <name evidence="13" type="primary">Dwil\GK21764</name>
    <name evidence="13" type="ORF">Dwil_GK21764</name>
</gene>
<keyword evidence="6 10" id="KW-1133">Transmembrane helix</keyword>
<evidence type="ECO:0000259" key="11">
    <source>
        <dbReference type="Pfam" id="PF01545"/>
    </source>
</evidence>
<dbReference type="AlphaFoldDB" id="B4MPT4"/>
<comment type="subcellular location">
    <subcellularLocation>
        <location evidence="1">Membrane</location>
        <topology evidence="1">Multi-pass membrane protein</topology>
    </subcellularLocation>
</comment>
<keyword evidence="5" id="KW-0862">Zinc</keyword>
<dbReference type="InParanoid" id="B4MPT4"/>
<evidence type="ECO:0000259" key="12">
    <source>
        <dbReference type="Pfam" id="PF16916"/>
    </source>
</evidence>
<dbReference type="InterPro" id="IPR027469">
    <property type="entry name" value="Cation_efflux_TMD_sf"/>
</dbReference>
<feature type="domain" description="Cation efflux protein cytoplasmic" evidence="12">
    <location>
        <begin position="498"/>
        <end position="568"/>
    </location>
</feature>
<dbReference type="HOGENOM" id="CLU_013430_0_1_1"/>
<feature type="region of interest" description="Disordered" evidence="9">
    <location>
        <begin position="333"/>
        <end position="357"/>
    </location>
</feature>
<keyword evidence="3" id="KW-0813">Transport</keyword>
<keyword evidence="5" id="KW-0864">Zinc transport</keyword>
<feature type="transmembrane region" description="Helical" evidence="10">
    <location>
        <begin position="267"/>
        <end position="289"/>
    </location>
</feature>
<dbReference type="Pfam" id="PF16916">
    <property type="entry name" value="ZT_dimer"/>
    <property type="match status" value="1"/>
</dbReference>
<dbReference type="Proteomes" id="UP000007798">
    <property type="component" value="Unassembled WGS sequence"/>
</dbReference>
<dbReference type="PhylomeDB" id="B4MPT4"/>
<evidence type="ECO:0000256" key="9">
    <source>
        <dbReference type="SAM" id="MobiDB-lite"/>
    </source>
</evidence>
<dbReference type="FunCoup" id="B4MPT4">
    <property type="interactions" value="71"/>
</dbReference>
<feature type="domain" description="Cation efflux protein transmembrane" evidence="11">
    <location>
        <begin position="200"/>
        <end position="488"/>
    </location>
</feature>
<feature type="transmembrane region" description="Helical" evidence="10">
    <location>
        <begin position="233"/>
        <end position="251"/>
    </location>
</feature>
<dbReference type="eggNOG" id="KOG1482">
    <property type="taxonomic scope" value="Eukaryota"/>
</dbReference>
<feature type="compositionally biased region" description="Basic and acidic residues" evidence="9">
    <location>
        <begin position="152"/>
        <end position="167"/>
    </location>
</feature>
<feature type="transmembrane region" description="Helical" evidence="10">
    <location>
        <begin position="200"/>
        <end position="221"/>
    </location>
</feature>
<dbReference type="Gene3D" id="1.20.1510.10">
    <property type="entry name" value="Cation efflux protein transmembrane domain"/>
    <property type="match status" value="1"/>
</dbReference>
<evidence type="ECO:0000256" key="6">
    <source>
        <dbReference type="ARBA" id="ARBA00022989"/>
    </source>
</evidence>
<feature type="compositionally biased region" description="Low complexity" evidence="9">
    <location>
        <begin position="84"/>
        <end position="102"/>
    </location>
</feature>
<dbReference type="PANTHER" id="PTHR11562:SF84">
    <property type="entry name" value="LD05335P"/>
    <property type="match status" value="1"/>
</dbReference>
<dbReference type="OrthoDB" id="9944568at2759"/>
<keyword evidence="4 10" id="KW-0812">Transmembrane</keyword>
<protein>
    <submittedName>
        <fullName evidence="13">GK21764</fullName>
    </submittedName>
</protein>
<comment type="similarity">
    <text evidence="2">Belongs to the cation diffusion facilitator (CDF) transporter (TC 2.A.4) family. SLC30A subfamily.</text>
</comment>
<keyword evidence="14" id="KW-1185">Reference proteome</keyword>
<feature type="region of interest" description="Disordered" evidence="9">
    <location>
        <begin position="1"/>
        <end position="102"/>
    </location>
</feature>
<dbReference type="InterPro" id="IPR002524">
    <property type="entry name" value="Cation_efflux"/>
</dbReference>
<reference evidence="13 14" key="1">
    <citation type="journal article" date="2007" name="Nature">
        <title>Evolution of genes and genomes on the Drosophila phylogeny.</title>
        <authorList>
            <consortium name="Drosophila 12 Genomes Consortium"/>
            <person name="Clark A.G."/>
            <person name="Eisen M.B."/>
            <person name="Smith D.R."/>
            <person name="Bergman C.M."/>
            <person name="Oliver B."/>
            <person name="Markow T.A."/>
            <person name="Kaufman T.C."/>
            <person name="Kellis M."/>
            <person name="Gelbart W."/>
            <person name="Iyer V.N."/>
            <person name="Pollard D.A."/>
            <person name="Sackton T.B."/>
            <person name="Larracuente A.M."/>
            <person name="Singh N.D."/>
            <person name="Abad J.P."/>
            <person name="Abt D.N."/>
            <person name="Adryan B."/>
            <person name="Aguade M."/>
            <person name="Akashi H."/>
            <person name="Anderson W.W."/>
            <person name="Aquadro C.F."/>
            <person name="Ardell D.H."/>
            <person name="Arguello R."/>
            <person name="Artieri C.G."/>
            <person name="Barbash D.A."/>
            <person name="Barker D."/>
            <person name="Barsanti P."/>
            <person name="Batterham P."/>
            <person name="Batzoglou S."/>
            <person name="Begun D."/>
            <person name="Bhutkar A."/>
            <person name="Blanco E."/>
            <person name="Bosak S.A."/>
            <person name="Bradley R.K."/>
            <person name="Brand A.D."/>
            <person name="Brent M.R."/>
            <person name="Brooks A.N."/>
            <person name="Brown R.H."/>
            <person name="Butlin R.K."/>
            <person name="Caggese C."/>
            <person name="Calvi B.R."/>
            <person name="Bernardo de Carvalho A."/>
            <person name="Caspi A."/>
            <person name="Castrezana S."/>
            <person name="Celniker S.E."/>
            <person name="Chang J.L."/>
            <person name="Chapple C."/>
            <person name="Chatterji S."/>
            <person name="Chinwalla A."/>
            <person name="Civetta A."/>
            <person name="Clifton S.W."/>
            <person name="Comeron J.M."/>
            <person name="Costello J.C."/>
            <person name="Coyne J.A."/>
            <person name="Daub J."/>
            <person name="David R.G."/>
            <person name="Delcher A.L."/>
            <person name="Delehaunty K."/>
            <person name="Do C.B."/>
            <person name="Ebling H."/>
            <person name="Edwards K."/>
            <person name="Eickbush T."/>
            <person name="Evans J.D."/>
            <person name="Filipski A."/>
            <person name="Findeiss S."/>
            <person name="Freyhult E."/>
            <person name="Fulton L."/>
            <person name="Fulton R."/>
            <person name="Garcia A.C."/>
            <person name="Gardiner A."/>
            <person name="Garfield D.A."/>
            <person name="Garvin B.E."/>
            <person name="Gibson G."/>
            <person name="Gilbert D."/>
            <person name="Gnerre S."/>
            <person name="Godfrey J."/>
            <person name="Good R."/>
            <person name="Gotea V."/>
            <person name="Gravely B."/>
            <person name="Greenberg A.J."/>
            <person name="Griffiths-Jones S."/>
            <person name="Gross S."/>
            <person name="Guigo R."/>
            <person name="Gustafson E.A."/>
            <person name="Haerty W."/>
            <person name="Hahn M.W."/>
            <person name="Halligan D.L."/>
            <person name="Halpern A.L."/>
            <person name="Halter G.M."/>
            <person name="Han M.V."/>
            <person name="Heger A."/>
            <person name="Hillier L."/>
            <person name="Hinrichs A.S."/>
            <person name="Holmes I."/>
            <person name="Hoskins R.A."/>
            <person name="Hubisz M.J."/>
            <person name="Hultmark D."/>
            <person name="Huntley M.A."/>
            <person name="Jaffe D.B."/>
            <person name="Jagadeeshan S."/>
            <person name="Jeck W.R."/>
            <person name="Johnson J."/>
            <person name="Jones C.D."/>
            <person name="Jordan W.C."/>
            <person name="Karpen G.H."/>
            <person name="Kataoka E."/>
            <person name="Keightley P.D."/>
            <person name="Kheradpour P."/>
            <person name="Kirkness E.F."/>
            <person name="Koerich L.B."/>
            <person name="Kristiansen K."/>
            <person name="Kudrna D."/>
            <person name="Kulathinal R.J."/>
            <person name="Kumar S."/>
            <person name="Kwok R."/>
            <person name="Lander E."/>
            <person name="Langley C.H."/>
            <person name="Lapoint R."/>
            <person name="Lazzaro B.P."/>
            <person name="Lee S.J."/>
            <person name="Levesque L."/>
            <person name="Li R."/>
            <person name="Lin C.F."/>
            <person name="Lin M.F."/>
            <person name="Lindblad-Toh K."/>
            <person name="Llopart A."/>
            <person name="Long M."/>
            <person name="Low L."/>
            <person name="Lozovsky E."/>
            <person name="Lu J."/>
            <person name="Luo M."/>
            <person name="Machado C.A."/>
            <person name="Makalowski W."/>
            <person name="Marzo M."/>
            <person name="Matsuda M."/>
            <person name="Matzkin L."/>
            <person name="McAllister B."/>
            <person name="McBride C.S."/>
            <person name="McKernan B."/>
            <person name="McKernan K."/>
            <person name="Mendez-Lago M."/>
            <person name="Minx P."/>
            <person name="Mollenhauer M.U."/>
            <person name="Montooth K."/>
            <person name="Mount S.M."/>
            <person name="Mu X."/>
            <person name="Myers E."/>
            <person name="Negre B."/>
            <person name="Newfeld S."/>
            <person name="Nielsen R."/>
            <person name="Noor M.A."/>
            <person name="O'Grady P."/>
            <person name="Pachter L."/>
            <person name="Papaceit M."/>
            <person name="Parisi M.J."/>
            <person name="Parisi M."/>
            <person name="Parts L."/>
            <person name="Pedersen J.S."/>
            <person name="Pesole G."/>
            <person name="Phillippy A.M."/>
            <person name="Ponting C.P."/>
            <person name="Pop M."/>
            <person name="Porcelli D."/>
            <person name="Powell J.R."/>
            <person name="Prohaska S."/>
            <person name="Pruitt K."/>
            <person name="Puig M."/>
            <person name="Quesneville H."/>
            <person name="Ram K.R."/>
            <person name="Rand D."/>
            <person name="Rasmussen M.D."/>
            <person name="Reed L.K."/>
            <person name="Reenan R."/>
            <person name="Reily A."/>
            <person name="Remington K.A."/>
            <person name="Rieger T.T."/>
            <person name="Ritchie M.G."/>
            <person name="Robin C."/>
            <person name="Rogers Y.H."/>
            <person name="Rohde C."/>
            <person name="Rozas J."/>
            <person name="Rubenfield M.J."/>
            <person name="Ruiz A."/>
            <person name="Russo S."/>
            <person name="Salzberg S.L."/>
            <person name="Sanchez-Gracia A."/>
            <person name="Saranga D.J."/>
            <person name="Sato H."/>
            <person name="Schaeffer S.W."/>
            <person name="Schatz M.C."/>
            <person name="Schlenke T."/>
            <person name="Schwartz R."/>
            <person name="Segarra C."/>
            <person name="Singh R.S."/>
            <person name="Sirot L."/>
            <person name="Sirota M."/>
            <person name="Sisneros N.B."/>
            <person name="Smith C.D."/>
            <person name="Smith T.F."/>
            <person name="Spieth J."/>
            <person name="Stage D.E."/>
            <person name="Stark A."/>
            <person name="Stephan W."/>
            <person name="Strausberg R.L."/>
            <person name="Strempel S."/>
            <person name="Sturgill D."/>
            <person name="Sutton G."/>
            <person name="Sutton G.G."/>
            <person name="Tao W."/>
            <person name="Teichmann S."/>
            <person name="Tobari Y.N."/>
            <person name="Tomimura Y."/>
            <person name="Tsolas J.M."/>
            <person name="Valente V.L."/>
            <person name="Venter E."/>
            <person name="Venter J.C."/>
            <person name="Vicario S."/>
            <person name="Vieira F.G."/>
            <person name="Vilella A.J."/>
            <person name="Villasante A."/>
            <person name="Walenz B."/>
            <person name="Wang J."/>
            <person name="Wasserman M."/>
            <person name="Watts T."/>
            <person name="Wilson D."/>
            <person name="Wilson R.K."/>
            <person name="Wing R.A."/>
            <person name="Wolfner M.F."/>
            <person name="Wong A."/>
            <person name="Wong G.K."/>
            <person name="Wu C.I."/>
            <person name="Wu G."/>
            <person name="Yamamoto D."/>
            <person name="Yang H.P."/>
            <person name="Yang S.P."/>
            <person name="Yorke J.A."/>
            <person name="Yoshida K."/>
            <person name="Zdobnov E."/>
            <person name="Zhang P."/>
            <person name="Zhang Y."/>
            <person name="Zimin A.V."/>
            <person name="Baldwin J."/>
            <person name="Abdouelleil A."/>
            <person name="Abdulkadir J."/>
            <person name="Abebe A."/>
            <person name="Abera B."/>
            <person name="Abreu J."/>
            <person name="Acer S.C."/>
            <person name="Aftuck L."/>
            <person name="Alexander A."/>
            <person name="An P."/>
            <person name="Anderson E."/>
            <person name="Anderson S."/>
            <person name="Arachi H."/>
            <person name="Azer M."/>
            <person name="Bachantsang P."/>
            <person name="Barry A."/>
            <person name="Bayul T."/>
            <person name="Berlin A."/>
            <person name="Bessette D."/>
            <person name="Bloom T."/>
            <person name="Blye J."/>
            <person name="Boguslavskiy L."/>
            <person name="Bonnet C."/>
            <person name="Boukhgalter B."/>
            <person name="Bourzgui I."/>
            <person name="Brown A."/>
            <person name="Cahill P."/>
            <person name="Channer S."/>
            <person name="Cheshatsang Y."/>
            <person name="Chuda L."/>
            <person name="Citroen M."/>
            <person name="Collymore A."/>
            <person name="Cooke P."/>
            <person name="Costello M."/>
            <person name="D'Aco K."/>
            <person name="Daza R."/>
            <person name="De Haan G."/>
            <person name="DeGray S."/>
            <person name="DeMaso C."/>
            <person name="Dhargay N."/>
            <person name="Dooley K."/>
            <person name="Dooley E."/>
            <person name="Doricent M."/>
            <person name="Dorje P."/>
            <person name="Dorjee K."/>
            <person name="Dupes A."/>
            <person name="Elong R."/>
            <person name="Falk J."/>
            <person name="Farina A."/>
            <person name="Faro S."/>
            <person name="Ferguson D."/>
            <person name="Fisher S."/>
            <person name="Foley C.D."/>
            <person name="Franke A."/>
            <person name="Friedrich D."/>
            <person name="Gadbois L."/>
            <person name="Gearin G."/>
            <person name="Gearin C.R."/>
            <person name="Giannoukos G."/>
            <person name="Goode T."/>
            <person name="Graham J."/>
            <person name="Grandbois E."/>
            <person name="Grewal S."/>
            <person name="Gyaltsen K."/>
            <person name="Hafez N."/>
            <person name="Hagos B."/>
            <person name="Hall J."/>
            <person name="Henson C."/>
            <person name="Hollinger A."/>
            <person name="Honan T."/>
            <person name="Huard M.D."/>
            <person name="Hughes L."/>
            <person name="Hurhula B."/>
            <person name="Husby M.E."/>
            <person name="Kamat A."/>
            <person name="Kanga B."/>
            <person name="Kashin S."/>
            <person name="Khazanovich D."/>
            <person name="Kisner P."/>
            <person name="Lance K."/>
            <person name="Lara M."/>
            <person name="Lee W."/>
            <person name="Lennon N."/>
            <person name="Letendre F."/>
            <person name="LeVine R."/>
            <person name="Lipovsky A."/>
            <person name="Liu X."/>
            <person name="Liu J."/>
            <person name="Liu S."/>
            <person name="Lokyitsang T."/>
            <person name="Lokyitsang Y."/>
            <person name="Lubonja R."/>
            <person name="Lui A."/>
            <person name="MacDonald P."/>
            <person name="Magnisalis V."/>
            <person name="Maru K."/>
            <person name="Matthews C."/>
            <person name="McCusker W."/>
            <person name="McDonough S."/>
            <person name="Mehta T."/>
            <person name="Meldrim J."/>
            <person name="Meneus L."/>
            <person name="Mihai O."/>
            <person name="Mihalev A."/>
            <person name="Mihova T."/>
            <person name="Mittelman R."/>
            <person name="Mlenga V."/>
            <person name="Montmayeur A."/>
            <person name="Mulrain L."/>
            <person name="Navidi A."/>
            <person name="Naylor J."/>
            <person name="Negash T."/>
            <person name="Nguyen T."/>
            <person name="Nguyen N."/>
            <person name="Nicol R."/>
            <person name="Norbu C."/>
            <person name="Norbu N."/>
            <person name="Novod N."/>
            <person name="O'Neill B."/>
            <person name="Osman S."/>
            <person name="Markiewicz E."/>
            <person name="Oyono O.L."/>
            <person name="Patti C."/>
            <person name="Phunkhang P."/>
            <person name="Pierre F."/>
            <person name="Priest M."/>
            <person name="Raghuraman S."/>
            <person name="Rege F."/>
            <person name="Reyes R."/>
            <person name="Rise C."/>
            <person name="Rogov P."/>
            <person name="Ross K."/>
            <person name="Ryan E."/>
            <person name="Settipalli S."/>
            <person name="Shea T."/>
            <person name="Sherpa N."/>
            <person name="Shi L."/>
            <person name="Shih D."/>
            <person name="Sparrow T."/>
            <person name="Spaulding J."/>
            <person name="Stalker J."/>
            <person name="Stange-Thomann N."/>
            <person name="Stavropoulos S."/>
            <person name="Stone C."/>
            <person name="Strader C."/>
            <person name="Tesfaye S."/>
            <person name="Thomson T."/>
            <person name="Thoulutsang Y."/>
            <person name="Thoulutsang D."/>
            <person name="Topham K."/>
            <person name="Topping I."/>
            <person name="Tsamla T."/>
            <person name="Vassiliev H."/>
            <person name="Vo A."/>
            <person name="Wangchuk T."/>
            <person name="Wangdi T."/>
            <person name="Weiand M."/>
            <person name="Wilkinson J."/>
            <person name="Wilson A."/>
            <person name="Yadav S."/>
            <person name="Young G."/>
            <person name="Yu Q."/>
            <person name="Zembek L."/>
            <person name="Zhong D."/>
            <person name="Zimmer A."/>
            <person name="Zwirko Z."/>
            <person name="Jaffe D.B."/>
            <person name="Alvarez P."/>
            <person name="Brockman W."/>
            <person name="Butler J."/>
            <person name="Chin C."/>
            <person name="Gnerre S."/>
            <person name="Grabherr M."/>
            <person name="Kleber M."/>
            <person name="Mauceli E."/>
            <person name="MacCallum I."/>
        </authorList>
    </citation>
    <scope>NUCLEOTIDE SEQUENCE [LARGE SCALE GENOMIC DNA]</scope>
    <source>
        <strain evidence="14">Tucson 14030-0811.24</strain>
    </source>
</reference>
<evidence type="ECO:0000256" key="4">
    <source>
        <dbReference type="ARBA" id="ARBA00022692"/>
    </source>
</evidence>
<evidence type="ECO:0000256" key="5">
    <source>
        <dbReference type="ARBA" id="ARBA00022906"/>
    </source>
</evidence>
<dbReference type="InterPro" id="IPR058533">
    <property type="entry name" value="Cation_efflux_TM"/>
</dbReference>
<evidence type="ECO:0000256" key="1">
    <source>
        <dbReference type="ARBA" id="ARBA00004141"/>
    </source>
</evidence>
<dbReference type="OMA" id="NISNCET"/>
<evidence type="ECO:0000256" key="8">
    <source>
        <dbReference type="ARBA" id="ARBA00023136"/>
    </source>
</evidence>
<feature type="transmembrane region" description="Helical" evidence="10">
    <location>
        <begin position="459"/>
        <end position="480"/>
    </location>
</feature>